<dbReference type="GeneID" id="66891755"/>
<keyword evidence="2" id="KW-0560">Oxidoreductase</keyword>
<gene>
    <name evidence="2" type="ordered locus">RPA0740</name>
    <name evidence="3" type="ORF">TX73_003825</name>
</gene>
<evidence type="ECO:0000313" key="3">
    <source>
        <dbReference type="EMBL" id="WCL90873.1"/>
    </source>
</evidence>
<sequence length="369" mass="38885">MTELRTPDAPVATQATIAAVAERIARWRTRTVDQSVGDPFAPMAQAGLFEIGLPGGDAALDSYGAIAQAEQAIAAATGELGLATAFAGRQLIARFFIAGFASAAQRSELVPRIASGRGWAAVAISEPGAGAHPKHLQTTAEQQGDGYVINGRKAWITNGPVADLFLVLAITGVEQGRKRYGLFLLPRGTAGLTLTPMPSLDVLKPASHCELSFENCVVPASARIGTMPDAYPAMALPFRDLEDTVATATTVGFLDWLLRTVAARIARSDELARTLGRLAGLLALAQAGSAAAVQALDSGDPPNGARVIGVRSLARNLVDELRALLPPDRIDDQLTRSLAAFDVLANVAREPRKQRQIALGQSLWSNQEQ</sequence>
<dbReference type="PANTHER" id="PTHR43884">
    <property type="entry name" value="ACYL-COA DEHYDROGENASE"/>
    <property type="match status" value="1"/>
</dbReference>
<reference evidence="3" key="3">
    <citation type="submission" date="2022-12" db="EMBL/GenBank/DDBJ databases">
        <title>Complete genome sequence of Rhodopseudomonas palustris CGA0092 and corrections to the R. palustris CGA009 genome sequence.</title>
        <authorList>
            <person name="Mazny B.R."/>
            <person name="Sheff O.F."/>
            <person name="LaSarre B."/>
            <person name="McKinlay A."/>
            <person name="McKinlay J.B."/>
        </authorList>
    </citation>
    <scope>NUCLEOTIDE SEQUENCE</scope>
    <source>
        <strain evidence="3">CGA009</strain>
    </source>
</reference>
<dbReference type="Pfam" id="PF02770">
    <property type="entry name" value="Acyl-CoA_dh_M"/>
    <property type="match status" value="1"/>
</dbReference>
<dbReference type="STRING" id="258594.RPA0740"/>
<dbReference type="GO" id="GO:0003995">
    <property type="term" value="F:acyl-CoA dehydrogenase activity"/>
    <property type="evidence" value="ECO:0007669"/>
    <property type="project" value="TreeGrafter"/>
</dbReference>
<keyword evidence="4" id="KW-1185">Reference proteome</keyword>
<reference evidence="2 4" key="2">
    <citation type="journal article" date="2004" name="Nat. Biotechnol.">
        <title>Complete genome sequence of the metabolically versatile photosynthetic bacterium Rhodopseudomonas palustris.</title>
        <authorList>
            <person name="Larimer F.W."/>
            <person name="Chain P."/>
            <person name="Hauser L."/>
            <person name="Lamerdin J."/>
            <person name="Malfatti S."/>
            <person name="Do L."/>
            <person name="Land M.L."/>
            <person name="Pelletier D.A."/>
            <person name="Beatty J.T."/>
            <person name="Lang A.S."/>
            <person name="Tabita F.R."/>
            <person name="Gibson J.L."/>
            <person name="Hanson T.E."/>
            <person name="Bobst C."/>
            <person name="Torres J.L."/>
            <person name="Peres C."/>
            <person name="Harrison F.H."/>
            <person name="Gibson J."/>
            <person name="Harwood C.S."/>
        </authorList>
    </citation>
    <scope>NUCLEOTIDE SEQUENCE [LARGE SCALE GENOMIC DNA]</scope>
    <source>
        <strain evidence="4">ATCC BAA-98 / CGA009</strain>
        <strain evidence="2">CGA009</strain>
    </source>
</reference>
<dbReference type="eggNOG" id="COG1960">
    <property type="taxonomic scope" value="Bacteria"/>
</dbReference>
<dbReference type="Gene3D" id="2.40.110.10">
    <property type="entry name" value="Butyryl-CoA Dehydrogenase, subunit A, domain 2"/>
    <property type="match status" value="1"/>
</dbReference>
<dbReference type="KEGG" id="rpa:TX73_003825"/>
<dbReference type="HOGENOM" id="CLU_773570_0_0_5"/>
<dbReference type="InterPro" id="IPR037069">
    <property type="entry name" value="AcylCoA_DH/ox_N_sf"/>
</dbReference>
<dbReference type="Proteomes" id="UP000001426">
    <property type="component" value="Chromosome"/>
</dbReference>
<dbReference type="EMBL" id="BX572595">
    <property type="protein sequence ID" value="CAE26184.1"/>
    <property type="molecule type" value="Genomic_DNA"/>
</dbReference>
<accession>Q6NBT8</accession>
<dbReference type="InterPro" id="IPR009100">
    <property type="entry name" value="AcylCoA_DH/oxidase_NM_dom_sf"/>
</dbReference>
<feature type="domain" description="Acyl-CoA oxidase/dehydrogenase middle" evidence="1">
    <location>
        <begin position="121"/>
        <end position="216"/>
    </location>
</feature>
<dbReference type="SUPFAM" id="SSF56645">
    <property type="entry name" value="Acyl-CoA dehydrogenase NM domain-like"/>
    <property type="match status" value="1"/>
</dbReference>
<dbReference type="AlphaFoldDB" id="Q6NBT8"/>
<dbReference type="RefSeq" id="WP_011156307.1">
    <property type="nucleotide sequence ID" value="NZ_CP116810.1"/>
</dbReference>
<protein>
    <submittedName>
        <fullName evidence="2 3">Acyl-CoA dehydrogenase</fullName>
        <ecNumber evidence="2">1.3.99.3</ecNumber>
    </submittedName>
</protein>
<evidence type="ECO:0000313" key="4">
    <source>
        <dbReference type="Proteomes" id="UP000001426"/>
    </source>
</evidence>
<evidence type="ECO:0000313" key="2">
    <source>
        <dbReference type="EMBL" id="CAE26184.1"/>
    </source>
</evidence>
<dbReference type="EC" id="1.3.99.3" evidence="2"/>
<evidence type="ECO:0000259" key="1">
    <source>
        <dbReference type="Pfam" id="PF02770"/>
    </source>
</evidence>
<dbReference type="CDD" id="cd00567">
    <property type="entry name" value="ACAD"/>
    <property type="match status" value="1"/>
</dbReference>
<organism evidence="2">
    <name type="scientific">Rhodopseudomonas palustris (strain ATCC BAA-98 / CGA009)</name>
    <dbReference type="NCBI Taxonomy" id="258594"/>
    <lineage>
        <taxon>Bacteria</taxon>
        <taxon>Pseudomonadati</taxon>
        <taxon>Pseudomonadota</taxon>
        <taxon>Alphaproteobacteria</taxon>
        <taxon>Hyphomicrobiales</taxon>
        <taxon>Nitrobacteraceae</taxon>
        <taxon>Rhodopseudomonas</taxon>
    </lineage>
</organism>
<name>Q6NBT8_RHOPA</name>
<dbReference type="GO" id="GO:0050660">
    <property type="term" value="F:flavin adenine dinucleotide binding"/>
    <property type="evidence" value="ECO:0007669"/>
    <property type="project" value="InterPro"/>
</dbReference>
<dbReference type="InterPro" id="IPR046373">
    <property type="entry name" value="Acyl-CoA_Oxase/DH_mid-dom_sf"/>
</dbReference>
<proteinExistence type="predicted"/>
<dbReference type="EMBL" id="CP116810">
    <property type="protein sequence ID" value="WCL90873.1"/>
    <property type="molecule type" value="Genomic_DNA"/>
</dbReference>
<dbReference type="InterPro" id="IPR006091">
    <property type="entry name" value="Acyl-CoA_Oxase/DH_mid-dom"/>
</dbReference>
<dbReference type="PANTHER" id="PTHR43884:SF12">
    <property type="entry name" value="ISOVALERYL-COA DEHYDROGENASE, MITOCHONDRIAL-RELATED"/>
    <property type="match status" value="1"/>
</dbReference>
<reference evidence="3" key="1">
    <citation type="submission" date="2003-07" db="EMBL/GenBank/DDBJ databases">
        <authorList>
            <consortium name="Rhodopseudomonas genome consortium"/>
            <person name="Larimer F."/>
            <person name="Harwood C."/>
        </authorList>
    </citation>
    <scope>NUCLEOTIDE SEQUENCE</scope>
    <source>
        <strain evidence="3">CGA009</strain>
    </source>
</reference>
<dbReference type="Gene3D" id="1.10.540.10">
    <property type="entry name" value="Acyl-CoA dehydrogenase/oxidase, N-terminal domain"/>
    <property type="match status" value="1"/>
</dbReference>